<dbReference type="Proteomes" id="UP000708208">
    <property type="component" value="Unassembled WGS sequence"/>
</dbReference>
<evidence type="ECO:0000313" key="3">
    <source>
        <dbReference type="Proteomes" id="UP000708208"/>
    </source>
</evidence>
<reference evidence="2" key="1">
    <citation type="submission" date="2021-06" db="EMBL/GenBank/DDBJ databases">
        <authorList>
            <person name="Hodson N. C."/>
            <person name="Mongue J. A."/>
            <person name="Jaron S. K."/>
        </authorList>
    </citation>
    <scope>NUCLEOTIDE SEQUENCE</scope>
</reference>
<feature type="region of interest" description="Disordered" evidence="1">
    <location>
        <begin position="1"/>
        <end position="21"/>
    </location>
</feature>
<dbReference type="AlphaFoldDB" id="A0A8J2KCE4"/>
<accession>A0A8J2KCE4</accession>
<feature type="non-terminal residue" evidence="2">
    <location>
        <position position="21"/>
    </location>
</feature>
<name>A0A8J2KCE4_9HEXA</name>
<dbReference type="EMBL" id="CAJVCH010109485">
    <property type="protein sequence ID" value="CAG7724405.1"/>
    <property type="molecule type" value="Genomic_DNA"/>
</dbReference>
<organism evidence="2 3">
    <name type="scientific">Allacma fusca</name>
    <dbReference type="NCBI Taxonomy" id="39272"/>
    <lineage>
        <taxon>Eukaryota</taxon>
        <taxon>Metazoa</taxon>
        <taxon>Ecdysozoa</taxon>
        <taxon>Arthropoda</taxon>
        <taxon>Hexapoda</taxon>
        <taxon>Collembola</taxon>
        <taxon>Symphypleona</taxon>
        <taxon>Sminthuridae</taxon>
        <taxon>Allacma</taxon>
    </lineage>
</organism>
<comment type="caution">
    <text evidence="2">The sequence shown here is derived from an EMBL/GenBank/DDBJ whole genome shotgun (WGS) entry which is preliminary data.</text>
</comment>
<keyword evidence="3" id="KW-1185">Reference proteome</keyword>
<evidence type="ECO:0000313" key="2">
    <source>
        <dbReference type="EMBL" id="CAG7724405.1"/>
    </source>
</evidence>
<feature type="non-terminal residue" evidence="2">
    <location>
        <position position="1"/>
    </location>
</feature>
<gene>
    <name evidence="2" type="ORF">AFUS01_LOCUS13433</name>
</gene>
<sequence length="21" mass="2463">PNQTLEWSVGREYGGTWKEKP</sequence>
<evidence type="ECO:0000256" key="1">
    <source>
        <dbReference type="SAM" id="MobiDB-lite"/>
    </source>
</evidence>
<protein>
    <submittedName>
        <fullName evidence="2">Uncharacterized protein</fullName>
    </submittedName>
</protein>
<proteinExistence type="predicted"/>